<dbReference type="EMBL" id="WKYP01000318">
    <property type="protein sequence ID" value="MSD82616.1"/>
    <property type="molecule type" value="Genomic_DNA"/>
</dbReference>
<dbReference type="Pfam" id="PF03793">
    <property type="entry name" value="PASTA"/>
    <property type="match status" value="1"/>
</dbReference>
<dbReference type="CDD" id="cd06577">
    <property type="entry name" value="PASTA_pknB"/>
    <property type="match status" value="1"/>
</dbReference>
<evidence type="ECO:0000256" key="1">
    <source>
        <dbReference type="SAM" id="MobiDB-lite"/>
    </source>
</evidence>
<proteinExistence type="predicted"/>
<feature type="compositionally biased region" description="Gly residues" evidence="1">
    <location>
        <begin position="83"/>
        <end position="105"/>
    </location>
</feature>
<reference evidence="3" key="1">
    <citation type="journal article" date="2019" name="Nat. Med.">
        <title>A library of human gut bacterial isolates paired with longitudinal multiomics data enables mechanistic microbiome research.</title>
        <authorList>
            <person name="Poyet M."/>
            <person name="Groussin M."/>
            <person name="Gibbons S.M."/>
            <person name="Avila-Pacheco J."/>
            <person name="Jiang X."/>
            <person name="Kearney S.M."/>
            <person name="Perrotta A.R."/>
            <person name="Berdy B."/>
            <person name="Zhao S."/>
            <person name="Lieberman T.D."/>
            <person name="Swanson P.K."/>
            <person name="Smith M."/>
            <person name="Roesemann S."/>
            <person name="Alexander J.E."/>
            <person name="Rich S.A."/>
            <person name="Livny J."/>
            <person name="Vlamakis H."/>
            <person name="Clish C."/>
            <person name="Bullock K."/>
            <person name="Deik A."/>
            <person name="Scott J."/>
            <person name="Pierce K.A."/>
            <person name="Xavier R.J."/>
            <person name="Alm E.J."/>
        </authorList>
    </citation>
    <scope>NUCLEOTIDE SEQUENCE</scope>
    <source>
        <strain evidence="3">BIOML-A260</strain>
    </source>
</reference>
<dbReference type="Gene3D" id="3.30.10.20">
    <property type="match status" value="1"/>
</dbReference>
<evidence type="ECO:0000313" key="3">
    <source>
        <dbReference type="EMBL" id="MSD82616.1"/>
    </source>
</evidence>
<protein>
    <submittedName>
        <fullName evidence="3">PASTA domain-containing protein</fullName>
    </submittedName>
</protein>
<sequence>VFHIAHRGFITIWVPTGQTKVAVPNITAGTDYVTAELMLKAVGLKAQANGPTGSTAVVVSINPGAGSQVDAGSTVTITTKAGSTGGGTGTGDGGNGTGNGGGTGE</sequence>
<dbReference type="PROSITE" id="PS51178">
    <property type="entry name" value="PASTA"/>
    <property type="match status" value="1"/>
</dbReference>
<dbReference type="InterPro" id="IPR005543">
    <property type="entry name" value="PASTA_dom"/>
</dbReference>
<dbReference type="AlphaFoldDB" id="A0A6C9EF94"/>
<comment type="caution">
    <text evidence="3">The sequence shown here is derived from an EMBL/GenBank/DDBJ whole genome shotgun (WGS) entry which is preliminary data.</text>
</comment>
<accession>A0A6C9EF94</accession>
<gene>
    <name evidence="3" type="ORF">GKG27_27135</name>
</gene>
<organism evidence="3">
    <name type="scientific">Escherichia coli</name>
    <dbReference type="NCBI Taxonomy" id="562"/>
    <lineage>
        <taxon>Bacteria</taxon>
        <taxon>Pseudomonadati</taxon>
        <taxon>Pseudomonadota</taxon>
        <taxon>Gammaproteobacteria</taxon>
        <taxon>Enterobacterales</taxon>
        <taxon>Enterobacteriaceae</taxon>
        <taxon>Escherichia</taxon>
    </lineage>
</organism>
<feature type="region of interest" description="Disordered" evidence="1">
    <location>
        <begin position="69"/>
        <end position="105"/>
    </location>
</feature>
<feature type="domain" description="PASTA" evidence="2">
    <location>
        <begin position="17"/>
        <end position="81"/>
    </location>
</feature>
<evidence type="ECO:0000259" key="2">
    <source>
        <dbReference type="PROSITE" id="PS51178"/>
    </source>
</evidence>
<name>A0A6C9EF94_ECOLX</name>
<feature type="non-terminal residue" evidence="3">
    <location>
        <position position="1"/>
    </location>
</feature>